<dbReference type="InterPro" id="IPR025932">
    <property type="entry name" value="Trypano_VSG_B_N_dom"/>
</dbReference>
<dbReference type="Gene3D" id="4.10.110.20">
    <property type="entry name" value="Variant surface glycoprotein MITAT 1.2, VSG 221, C-terminal domain"/>
    <property type="match status" value="1"/>
</dbReference>
<evidence type="ECO:0000259" key="11">
    <source>
        <dbReference type="Pfam" id="PF13206"/>
    </source>
</evidence>
<feature type="region of interest" description="Disordered" evidence="9">
    <location>
        <begin position="428"/>
        <end position="474"/>
    </location>
</feature>
<dbReference type="VEuPathDB" id="TriTrypDB:Tb1125.5.5210"/>
<comment type="subcellular location">
    <subcellularLocation>
        <location evidence="2">Cell membrane</location>
        <topology evidence="2">Lipid-anchor</topology>
        <topology evidence="2">GPI-anchor</topology>
    </subcellularLocation>
</comment>
<protein>
    <submittedName>
        <fullName evidence="12">Variant surface glycoprotein 1125.314</fullName>
    </submittedName>
</protein>
<feature type="region of interest" description="Disordered" evidence="9">
    <location>
        <begin position="389"/>
        <end position="412"/>
    </location>
</feature>
<evidence type="ECO:0000256" key="7">
    <source>
        <dbReference type="ARBA" id="ARBA00023180"/>
    </source>
</evidence>
<feature type="compositionally biased region" description="Basic and acidic residues" evidence="9">
    <location>
        <begin position="435"/>
        <end position="452"/>
    </location>
</feature>
<keyword evidence="6" id="KW-0472">Membrane</keyword>
<feature type="chain" id="PRO_5012949764" evidence="10">
    <location>
        <begin position="20"/>
        <end position="490"/>
    </location>
</feature>
<evidence type="ECO:0000256" key="9">
    <source>
        <dbReference type="SAM" id="MobiDB-lite"/>
    </source>
</evidence>
<dbReference type="AlphaFoldDB" id="A0A1J0R5K3"/>
<dbReference type="InterPro" id="IPR027446">
    <property type="entry name" value="VSG_C_dom_sf"/>
</dbReference>
<reference evidence="12" key="1">
    <citation type="submission" date="2016-08" db="EMBL/GenBank/DDBJ databases">
        <title>VSG repertoire of Trypanosoma brucei EATRO 1125.</title>
        <authorList>
            <person name="Cross G.A."/>
        </authorList>
    </citation>
    <scope>NUCLEOTIDE SEQUENCE</scope>
    <source>
        <strain evidence="12">EATRO 1125</strain>
    </source>
</reference>
<keyword evidence="8" id="KW-0449">Lipoprotein</keyword>
<evidence type="ECO:0000256" key="6">
    <source>
        <dbReference type="ARBA" id="ARBA00023136"/>
    </source>
</evidence>
<keyword evidence="3" id="KW-1003">Cell membrane</keyword>
<evidence type="ECO:0000256" key="2">
    <source>
        <dbReference type="ARBA" id="ARBA00004609"/>
    </source>
</evidence>
<dbReference type="GO" id="GO:0098552">
    <property type="term" value="C:side of membrane"/>
    <property type="evidence" value="ECO:0007669"/>
    <property type="project" value="UniProtKB-KW"/>
</dbReference>
<dbReference type="EMBL" id="KX699178">
    <property type="protein sequence ID" value="APD73134.1"/>
    <property type="molecule type" value="Genomic_DNA"/>
</dbReference>
<feature type="domain" description="Trypanosome variant surface glycoprotein B-type N-terminal" evidence="11">
    <location>
        <begin position="9"/>
        <end position="371"/>
    </location>
</feature>
<evidence type="ECO:0000256" key="4">
    <source>
        <dbReference type="ARBA" id="ARBA00022622"/>
    </source>
</evidence>
<feature type="compositionally biased region" description="Low complexity" evidence="9">
    <location>
        <begin position="389"/>
        <end position="405"/>
    </location>
</feature>
<sequence length="490" mass="52130">MKPVIWAVLVVAFASRAEGNSAKGDNAAAFAALCQPIRLATSTPSNLHHQGDADSITATITAINLTVADDTFTKKIEHDKTWKTAPEEYKNARPGWDKYHDTWVTAKKEITGDNKHKYTHWNSFKGNKAAQEQVAHIAEEAFRIKSELEKLRAKLNDGHVRTALSKAIHGGAGDDTKNFVLDFGDNWVNRAKICSPTDAEEKQTKPGTSLLLDAICLRTTGPDSDASAGKACCDSCEETTAADKSAVAAGANFKAKWDKLVKACTALAPRPLLNSQSVAQAVATMSTALNHKTTTQTNHDNLLGSVDNSGSSGCTGNTANTGGKCVVYKAGLTAEGDDAVQWLKHLQTAAAAEEARHLALQGLESKAGKLEALNKTLERLFLALRSSAAAGNPTPATAPETTKSSKASKEEAEKECNEIGKEADCKANPKCTWNPEEKDETKKCTLSEEGKQPAENTAAGNQAGTDGKNTTGSNSFVINKVPLLLAVLLF</sequence>
<evidence type="ECO:0000256" key="1">
    <source>
        <dbReference type="ARBA" id="ARBA00002523"/>
    </source>
</evidence>
<evidence type="ECO:0000256" key="10">
    <source>
        <dbReference type="SAM" id="SignalP"/>
    </source>
</evidence>
<dbReference type="Pfam" id="PF13206">
    <property type="entry name" value="VSG_B"/>
    <property type="match status" value="1"/>
</dbReference>
<keyword evidence="7" id="KW-0325">Glycoprotein</keyword>
<evidence type="ECO:0000313" key="12">
    <source>
        <dbReference type="EMBL" id="APD73134.1"/>
    </source>
</evidence>
<proteinExistence type="predicted"/>
<comment type="function">
    <text evidence="1">VSG forms a coat on the surface of the parasite. The trypanosome evades the immune response of the host by expressing a series of antigenically distinct VSGs from an estimated 1000 VSG genes.</text>
</comment>
<dbReference type="SUPFAM" id="SSF118251">
    <property type="entry name" value="Variant surface glycoprotein MITAT 1.2, VSG 221, C-terminal domain"/>
    <property type="match status" value="1"/>
</dbReference>
<organism evidence="12">
    <name type="scientific">Trypanosoma brucei</name>
    <dbReference type="NCBI Taxonomy" id="5691"/>
    <lineage>
        <taxon>Eukaryota</taxon>
        <taxon>Discoba</taxon>
        <taxon>Euglenozoa</taxon>
        <taxon>Kinetoplastea</taxon>
        <taxon>Metakinetoplastina</taxon>
        <taxon>Trypanosomatida</taxon>
        <taxon>Trypanosomatidae</taxon>
        <taxon>Trypanosoma</taxon>
    </lineage>
</organism>
<evidence type="ECO:0000256" key="5">
    <source>
        <dbReference type="ARBA" id="ARBA00022729"/>
    </source>
</evidence>
<feature type="signal peptide" evidence="10">
    <location>
        <begin position="1"/>
        <end position="19"/>
    </location>
</feature>
<dbReference type="GO" id="GO:0005886">
    <property type="term" value="C:plasma membrane"/>
    <property type="evidence" value="ECO:0007669"/>
    <property type="project" value="UniProtKB-SubCell"/>
</dbReference>
<evidence type="ECO:0000256" key="3">
    <source>
        <dbReference type="ARBA" id="ARBA00022475"/>
    </source>
</evidence>
<dbReference type="VEuPathDB" id="TriTrypDB:Tb927.1.05"/>
<keyword evidence="5 10" id="KW-0732">Signal</keyword>
<dbReference type="VEuPathDB" id="TriTrypDB:Tb427_000529800"/>
<name>A0A1J0R5K3_9TRYP</name>
<feature type="compositionally biased region" description="Polar residues" evidence="9">
    <location>
        <begin position="454"/>
        <end position="474"/>
    </location>
</feature>
<accession>A0A1J0R5K3</accession>
<evidence type="ECO:0000256" key="8">
    <source>
        <dbReference type="ARBA" id="ARBA00023288"/>
    </source>
</evidence>
<keyword evidence="4" id="KW-0336">GPI-anchor</keyword>